<dbReference type="PROSITE" id="PS50977">
    <property type="entry name" value="HTH_TETR_2"/>
    <property type="match status" value="1"/>
</dbReference>
<protein>
    <submittedName>
        <fullName evidence="6">TetR/AcrR family transcriptional regulator</fullName>
    </submittedName>
</protein>
<dbReference type="GO" id="GO:0000976">
    <property type="term" value="F:transcription cis-regulatory region binding"/>
    <property type="evidence" value="ECO:0007669"/>
    <property type="project" value="TreeGrafter"/>
</dbReference>
<evidence type="ECO:0000313" key="7">
    <source>
        <dbReference type="Proteomes" id="UP000297982"/>
    </source>
</evidence>
<feature type="domain" description="HTH tetR-type" evidence="5">
    <location>
        <begin position="1"/>
        <end position="60"/>
    </location>
</feature>
<evidence type="ECO:0000256" key="4">
    <source>
        <dbReference type="PROSITE-ProRule" id="PRU00335"/>
    </source>
</evidence>
<dbReference type="AlphaFoldDB" id="A0A4Z0H2A1"/>
<dbReference type="EMBL" id="SRJC01000001">
    <property type="protein sequence ID" value="TGB03967.1"/>
    <property type="molecule type" value="Genomic_DNA"/>
</dbReference>
<comment type="caution">
    <text evidence="6">The sequence shown here is derived from an EMBL/GenBank/DDBJ whole genome shotgun (WGS) entry which is preliminary data.</text>
</comment>
<dbReference type="OrthoDB" id="509229at2"/>
<dbReference type="InterPro" id="IPR036271">
    <property type="entry name" value="Tet_transcr_reg_TetR-rel_C_sf"/>
</dbReference>
<dbReference type="PANTHER" id="PTHR30055">
    <property type="entry name" value="HTH-TYPE TRANSCRIPTIONAL REGULATOR RUTR"/>
    <property type="match status" value="1"/>
</dbReference>
<dbReference type="RefSeq" id="WP_079479325.1">
    <property type="nucleotide sequence ID" value="NZ_FVYZ01000004.1"/>
</dbReference>
<dbReference type="Proteomes" id="UP000297982">
    <property type="component" value="Unassembled WGS sequence"/>
</dbReference>
<dbReference type="SUPFAM" id="SSF46689">
    <property type="entry name" value="Homeodomain-like"/>
    <property type="match status" value="1"/>
</dbReference>
<dbReference type="STRING" id="192814.GCA_900166575_00891"/>
<keyword evidence="7" id="KW-1185">Reference proteome</keyword>
<dbReference type="InterPro" id="IPR050109">
    <property type="entry name" value="HTH-type_TetR-like_transc_reg"/>
</dbReference>
<dbReference type="Gene3D" id="1.10.357.10">
    <property type="entry name" value="Tetracycline Repressor, domain 2"/>
    <property type="match status" value="1"/>
</dbReference>
<gene>
    <name evidence="6" type="ORF">E4663_02875</name>
</gene>
<dbReference type="InterPro" id="IPR009057">
    <property type="entry name" value="Homeodomain-like_sf"/>
</dbReference>
<accession>A0A4Z0H2A1</accession>
<dbReference type="Pfam" id="PF00440">
    <property type="entry name" value="TetR_N"/>
    <property type="match status" value="1"/>
</dbReference>
<name>A0A4Z0H2A1_9BACI</name>
<keyword evidence="1" id="KW-0805">Transcription regulation</keyword>
<feature type="DNA-binding region" description="H-T-H motif" evidence="4">
    <location>
        <begin position="23"/>
        <end position="42"/>
    </location>
</feature>
<organism evidence="6 7">
    <name type="scientific">Halobacillus salinus</name>
    <dbReference type="NCBI Taxonomy" id="192814"/>
    <lineage>
        <taxon>Bacteria</taxon>
        <taxon>Bacillati</taxon>
        <taxon>Bacillota</taxon>
        <taxon>Bacilli</taxon>
        <taxon>Bacillales</taxon>
        <taxon>Bacillaceae</taxon>
        <taxon>Halobacillus</taxon>
    </lineage>
</organism>
<keyword evidence="3" id="KW-0804">Transcription</keyword>
<evidence type="ECO:0000256" key="2">
    <source>
        <dbReference type="ARBA" id="ARBA00023125"/>
    </source>
</evidence>
<proteinExistence type="predicted"/>
<dbReference type="PRINTS" id="PR00455">
    <property type="entry name" value="HTHTETR"/>
</dbReference>
<evidence type="ECO:0000256" key="3">
    <source>
        <dbReference type="ARBA" id="ARBA00023163"/>
    </source>
</evidence>
<sequence length="191" mass="22060">MTRQRIIEESLSLFANHGYENTSLTMIAELVGIKKPSLYNHFKGKEAIFSAVLDDVAAREMEVMQTEINVPTSDSIDDQLFGIYKNYLAHLSNSMEGLFFKRVTFFPPDEFAEEIKRVFLLVEECLTNIIRPIFEEGKKTGKLRALSTDTMTSAFYTLIDGLFLEENFYPREVFETRKQASWKVFWLGIQA</sequence>
<dbReference type="Gene3D" id="1.10.10.60">
    <property type="entry name" value="Homeodomain-like"/>
    <property type="match status" value="1"/>
</dbReference>
<dbReference type="GO" id="GO:0003700">
    <property type="term" value="F:DNA-binding transcription factor activity"/>
    <property type="evidence" value="ECO:0007669"/>
    <property type="project" value="TreeGrafter"/>
</dbReference>
<keyword evidence="2 4" id="KW-0238">DNA-binding</keyword>
<dbReference type="SUPFAM" id="SSF48498">
    <property type="entry name" value="Tetracyclin repressor-like, C-terminal domain"/>
    <property type="match status" value="1"/>
</dbReference>
<evidence type="ECO:0000313" key="6">
    <source>
        <dbReference type="EMBL" id="TGB03967.1"/>
    </source>
</evidence>
<dbReference type="InterPro" id="IPR001647">
    <property type="entry name" value="HTH_TetR"/>
</dbReference>
<dbReference type="PANTHER" id="PTHR30055:SF238">
    <property type="entry name" value="MYCOFACTOCIN BIOSYNTHESIS TRANSCRIPTIONAL REGULATOR MFTR-RELATED"/>
    <property type="match status" value="1"/>
</dbReference>
<reference evidence="6 7" key="1">
    <citation type="journal article" date="2003" name="Int. J. Syst. Evol. Microbiol.">
        <title>Halobacillus salinus sp. nov., isolated from a salt lake on the coast of the East Sea in Korea.</title>
        <authorList>
            <person name="Yoon J.H."/>
            <person name="Kang K.H."/>
            <person name="Park Y.H."/>
        </authorList>
    </citation>
    <scope>NUCLEOTIDE SEQUENCE [LARGE SCALE GENOMIC DNA]</scope>
    <source>
        <strain evidence="6 7">HSL-3</strain>
    </source>
</reference>
<evidence type="ECO:0000256" key="1">
    <source>
        <dbReference type="ARBA" id="ARBA00023015"/>
    </source>
</evidence>
<evidence type="ECO:0000259" key="5">
    <source>
        <dbReference type="PROSITE" id="PS50977"/>
    </source>
</evidence>